<evidence type="ECO:0000313" key="2">
    <source>
        <dbReference type="Proteomes" id="UP001469553"/>
    </source>
</evidence>
<evidence type="ECO:0000313" key="1">
    <source>
        <dbReference type="EMBL" id="MEQ2292862.1"/>
    </source>
</evidence>
<organism evidence="1 2">
    <name type="scientific">Ameca splendens</name>
    <dbReference type="NCBI Taxonomy" id="208324"/>
    <lineage>
        <taxon>Eukaryota</taxon>
        <taxon>Metazoa</taxon>
        <taxon>Chordata</taxon>
        <taxon>Craniata</taxon>
        <taxon>Vertebrata</taxon>
        <taxon>Euteleostomi</taxon>
        <taxon>Actinopterygii</taxon>
        <taxon>Neopterygii</taxon>
        <taxon>Teleostei</taxon>
        <taxon>Neoteleostei</taxon>
        <taxon>Acanthomorphata</taxon>
        <taxon>Ovalentaria</taxon>
        <taxon>Atherinomorphae</taxon>
        <taxon>Cyprinodontiformes</taxon>
        <taxon>Goodeidae</taxon>
        <taxon>Ameca</taxon>
    </lineage>
</organism>
<accession>A0ABV0YGV6</accession>
<comment type="caution">
    <text evidence="1">The sequence shown here is derived from an EMBL/GenBank/DDBJ whole genome shotgun (WGS) entry which is preliminary data.</text>
</comment>
<dbReference type="EMBL" id="JAHRIP010031062">
    <property type="protein sequence ID" value="MEQ2292862.1"/>
    <property type="molecule type" value="Genomic_DNA"/>
</dbReference>
<proteinExistence type="predicted"/>
<protein>
    <submittedName>
        <fullName evidence="1">Uncharacterized protein</fullName>
    </submittedName>
</protein>
<reference evidence="1 2" key="1">
    <citation type="submission" date="2021-06" db="EMBL/GenBank/DDBJ databases">
        <authorList>
            <person name="Palmer J.M."/>
        </authorList>
    </citation>
    <scope>NUCLEOTIDE SEQUENCE [LARGE SCALE GENOMIC DNA]</scope>
    <source>
        <strain evidence="1 2">AS_MEX2019</strain>
        <tissue evidence="1">Muscle</tissue>
    </source>
</reference>
<gene>
    <name evidence="1" type="ORF">AMECASPLE_027160</name>
</gene>
<name>A0ABV0YGV6_9TELE</name>
<keyword evidence="2" id="KW-1185">Reference proteome</keyword>
<dbReference type="Proteomes" id="UP001469553">
    <property type="component" value="Unassembled WGS sequence"/>
</dbReference>
<sequence>MIKPVYVVWIPFCLRLDSHQAGSFLLSSSPEPSHKRTLSTLQCKPPHIELVPLSRAHTEQHQVNSLRISLLKDLDPESHSPWRPDHHYS</sequence>